<evidence type="ECO:0000313" key="4">
    <source>
        <dbReference type="Proteomes" id="UP000029833"/>
    </source>
</evidence>
<dbReference type="GO" id="GO:0016787">
    <property type="term" value="F:hydrolase activity"/>
    <property type="evidence" value="ECO:0007669"/>
    <property type="project" value="UniProtKB-KW"/>
</dbReference>
<evidence type="ECO:0000313" key="3">
    <source>
        <dbReference type="EMBL" id="KGM03357.1"/>
    </source>
</evidence>
<dbReference type="EMBL" id="AXNT01000015">
    <property type="protein sequence ID" value="KGM03357.1"/>
    <property type="molecule type" value="Genomic_DNA"/>
</dbReference>
<dbReference type="InterPro" id="IPR029058">
    <property type="entry name" value="AB_hydrolase_fold"/>
</dbReference>
<dbReference type="Pfam" id="PF12697">
    <property type="entry name" value="Abhydrolase_6"/>
    <property type="match status" value="1"/>
</dbReference>
<dbReference type="Proteomes" id="UP000029833">
    <property type="component" value="Unassembled WGS sequence"/>
</dbReference>
<dbReference type="PANTHER" id="PTHR43194">
    <property type="entry name" value="HYDROLASE ALPHA/BETA FOLD FAMILY"/>
    <property type="match status" value="1"/>
</dbReference>
<dbReference type="STRING" id="1408250.Q760_04870"/>
<dbReference type="Gene3D" id="3.40.50.1820">
    <property type="entry name" value="alpha/beta hydrolase"/>
    <property type="match status" value="1"/>
</dbReference>
<organism evidence="3 4">
    <name type="scientific">Cellulomonas cellasea DSM 20118</name>
    <dbReference type="NCBI Taxonomy" id="1408250"/>
    <lineage>
        <taxon>Bacteria</taxon>
        <taxon>Bacillati</taxon>
        <taxon>Actinomycetota</taxon>
        <taxon>Actinomycetes</taxon>
        <taxon>Micrococcales</taxon>
        <taxon>Cellulomonadaceae</taxon>
        <taxon>Cellulomonas</taxon>
    </lineage>
</organism>
<evidence type="ECO:0000259" key="2">
    <source>
        <dbReference type="Pfam" id="PF12697"/>
    </source>
</evidence>
<protein>
    <submittedName>
        <fullName evidence="3">Alpha/beta hydrolase</fullName>
    </submittedName>
</protein>
<gene>
    <name evidence="3" type="ORF">Q760_04870</name>
</gene>
<feature type="region of interest" description="Disordered" evidence="1">
    <location>
        <begin position="1"/>
        <end position="61"/>
    </location>
</feature>
<feature type="domain" description="AB hydrolase-1" evidence="2">
    <location>
        <begin position="65"/>
        <end position="284"/>
    </location>
</feature>
<accession>A0A0A0BB68</accession>
<keyword evidence="3" id="KW-0378">Hydrolase</keyword>
<evidence type="ECO:0000256" key="1">
    <source>
        <dbReference type="SAM" id="MobiDB-lite"/>
    </source>
</evidence>
<proteinExistence type="predicted"/>
<dbReference type="SUPFAM" id="SSF53474">
    <property type="entry name" value="alpha/beta-Hydrolases"/>
    <property type="match status" value="1"/>
</dbReference>
<dbReference type="PRINTS" id="PR00111">
    <property type="entry name" value="ABHYDROLASE"/>
</dbReference>
<sequence length="312" mass="32134">MTTAAPRDARDGTGTSAGDGAGMRTVTCAGTAIDPGPRREVGARPDGAADPAPGDGPPAPGALPVVLLHGLRTSSTMWRAQVRALEAVGRRVVAPDFPGHGTRIDERFTRAGAVETVEAAVDGVGGRALVVGLSLGGYIGMAHAAAHPEQVAGLVAAACSTRPARVLVAGWALAARGIVRLPDHGAALNQLLVERVLPPSAAEDAGAGGFALHVVEDVLREVSACTPIEDLARIDAPVWLVNGRFDHFRGEERRFLAACRDGRLVVVARATHLVSLVAPERFTRAVLEALDELEHAPHLSASAAGRGPVGSR</sequence>
<comment type="caution">
    <text evidence="3">The sequence shown here is derived from an EMBL/GenBank/DDBJ whole genome shotgun (WGS) entry which is preliminary data.</text>
</comment>
<reference evidence="3 4" key="1">
    <citation type="submission" date="2013-10" db="EMBL/GenBank/DDBJ databases">
        <authorList>
            <person name="Wang G."/>
            <person name="Zhuang W."/>
        </authorList>
    </citation>
    <scope>NUCLEOTIDE SEQUENCE [LARGE SCALE GENOMIC DNA]</scope>
    <source>
        <strain evidence="3 4">DSM 20118</strain>
    </source>
</reference>
<dbReference type="InterPro" id="IPR050228">
    <property type="entry name" value="Carboxylesterase_BioH"/>
</dbReference>
<dbReference type="PANTHER" id="PTHR43194:SF5">
    <property type="entry name" value="PIMELOYL-[ACYL-CARRIER PROTEIN] METHYL ESTER ESTERASE"/>
    <property type="match status" value="1"/>
</dbReference>
<feature type="compositionally biased region" description="Low complexity" evidence="1">
    <location>
        <begin position="44"/>
        <end position="53"/>
    </location>
</feature>
<dbReference type="RefSeq" id="WP_246056249.1">
    <property type="nucleotide sequence ID" value="NZ_AXNT01000015.1"/>
</dbReference>
<dbReference type="InterPro" id="IPR000073">
    <property type="entry name" value="AB_hydrolase_1"/>
</dbReference>
<name>A0A0A0BB68_9CELL</name>
<keyword evidence="4" id="KW-1185">Reference proteome</keyword>
<dbReference type="AlphaFoldDB" id="A0A0A0BB68"/>